<evidence type="ECO:0000256" key="1">
    <source>
        <dbReference type="SAM" id="MobiDB-lite"/>
    </source>
</evidence>
<feature type="domain" description="MADF" evidence="2">
    <location>
        <begin position="24"/>
        <end position="102"/>
    </location>
</feature>
<proteinExistence type="predicted"/>
<dbReference type="Pfam" id="PF10545">
    <property type="entry name" value="MADF_DNA_bdg"/>
    <property type="match status" value="1"/>
</dbReference>
<evidence type="ECO:0000259" key="2">
    <source>
        <dbReference type="Pfam" id="PF10545"/>
    </source>
</evidence>
<dbReference type="PANTHER" id="PTHR21505:SF8">
    <property type="entry name" value="DPT-YFP REPRESSOR BY OVEREXPRESSION, ISOFORM D-RELATED"/>
    <property type="match status" value="1"/>
</dbReference>
<organism evidence="3 4">
    <name type="scientific">Petrolisthes cinctipes</name>
    <name type="common">Flat porcelain crab</name>
    <dbReference type="NCBI Taxonomy" id="88211"/>
    <lineage>
        <taxon>Eukaryota</taxon>
        <taxon>Metazoa</taxon>
        <taxon>Ecdysozoa</taxon>
        <taxon>Arthropoda</taxon>
        <taxon>Crustacea</taxon>
        <taxon>Multicrustacea</taxon>
        <taxon>Malacostraca</taxon>
        <taxon>Eumalacostraca</taxon>
        <taxon>Eucarida</taxon>
        <taxon>Decapoda</taxon>
        <taxon>Pleocyemata</taxon>
        <taxon>Anomura</taxon>
        <taxon>Galatheoidea</taxon>
        <taxon>Porcellanidae</taxon>
        <taxon>Petrolisthes</taxon>
    </lineage>
</organism>
<feature type="compositionally biased region" description="Polar residues" evidence="1">
    <location>
        <begin position="116"/>
        <end position="140"/>
    </location>
</feature>
<dbReference type="PANTHER" id="PTHR21505">
    <property type="entry name" value="MADF DOMAIN-CONTAINING PROTEIN-RELATED"/>
    <property type="match status" value="1"/>
</dbReference>
<sequence>MSQVRCRFESHHTRSVIPKRPKIKSKEYSDREAKTAAYSVLIEKLKQKDTSANRETVTKKINAMRSSFRKEVKKVTASRRSGAAADDIYQPRLWYYNLLLFLQDQEVGRDSVTNVNEATAHTPNNSNSFSPRGEAMSSSPHCLCRTDV</sequence>
<protein>
    <recommendedName>
        <fullName evidence="2">MADF domain-containing protein</fullName>
    </recommendedName>
</protein>
<evidence type="ECO:0000313" key="4">
    <source>
        <dbReference type="Proteomes" id="UP001286313"/>
    </source>
</evidence>
<feature type="region of interest" description="Disordered" evidence="1">
    <location>
        <begin position="116"/>
        <end position="148"/>
    </location>
</feature>
<dbReference type="EMBL" id="JAWQEG010000102">
    <property type="protein sequence ID" value="KAK3894622.1"/>
    <property type="molecule type" value="Genomic_DNA"/>
</dbReference>
<dbReference type="InterPro" id="IPR006578">
    <property type="entry name" value="MADF-dom"/>
</dbReference>
<comment type="caution">
    <text evidence="3">The sequence shown here is derived from an EMBL/GenBank/DDBJ whole genome shotgun (WGS) entry which is preliminary data.</text>
</comment>
<reference evidence="3" key="1">
    <citation type="submission" date="2023-10" db="EMBL/GenBank/DDBJ databases">
        <title>Genome assemblies of two species of porcelain crab, Petrolisthes cinctipes and Petrolisthes manimaculis (Anomura: Porcellanidae).</title>
        <authorList>
            <person name="Angst P."/>
        </authorList>
    </citation>
    <scope>NUCLEOTIDE SEQUENCE</scope>
    <source>
        <strain evidence="3">PB745_01</strain>
        <tissue evidence="3">Gill</tissue>
    </source>
</reference>
<gene>
    <name evidence="3" type="ORF">Pcinc_001600</name>
</gene>
<dbReference type="Proteomes" id="UP001286313">
    <property type="component" value="Unassembled WGS sequence"/>
</dbReference>
<name>A0AAE1L4D1_PETCI</name>
<keyword evidence="4" id="KW-1185">Reference proteome</keyword>
<dbReference type="AlphaFoldDB" id="A0AAE1L4D1"/>
<accession>A0AAE1L4D1</accession>
<evidence type="ECO:0000313" key="3">
    <source>
        <dbReference type="EMBL" id="KAK3894622.1"/>
    </source>
</evidence>